<protein>
    <submittedName>
        <fullName evidence="2">Uncharacterized protein</fullName>
    </submittedName>
</protein>
<evidence type="ECO:0000313" key="3">
    <source>
        <dbReference type="Proteomes" id="UP001215598"/>
    </source>
</evidence>
<reference evidence="2" key="1">
    <citation type="submission" date="2023-03" db="EMBL/GenBank/DDBJ databases">
        <title>Massive genome expansion in bonnet fungi (Mycena s.s.) driven by repeated elements and novel gene families across ecological guilds.</title>
        <authorList>
            <consortium name="Lawrence Berkeley National Laboratory"/>
            <person name="Harder C.B."/>
            <person name="Miyauchi S."/>
            <person name="Viragh M."/>
            <person name="Kuo A."/>
            <person name="Thoen E."/>
            <person name="Andreopoulos B."/>
            <person name="Lu D."/>
            <person name="Skrede I."/>
            <person name="Drula E."/>
            <person name="Henrissat B."/>
            <person name="Morin E."/>
            <person name="Kohler A."/>
            <person name="Barry K."/>
            <person name="LaButti K."/>
            <person name="Morin E."/>
            <person name="Salamov A."/>
            <person name="Lipzen A."/>
            <person name="Mereny Z."/>
            <person name="Hegedus B."/>
            <person name="Baldrian P."/>
            <person name="Stursova M."/>
            <person name="Weitz H."/>
            <person name="Taylor A."/>
            <person name="Grigoriev I.V."/>
            <person name="Nagy L.G."/>
            <person name="Martin F."/>
            <person name="Kauserud H."/>
        </authorList>
    </citation>
    <scope>NUCLEOTIDE SEQUENCE</scope>
    <source>
        <strain evidence="2">CBHHK182m</strain>
    </source>
</reference>
<dbReference type="EMBL" id="JARKIB010000135">
    <property type="protein sequence ID" value="KAJ7733910.1"/>
    <property type="molecule type" value="Genomic_DNA"/>
</dbReference>
<feature type="compositionally biased region" description="Pro residues" evidence="1">
    <location>
        <begin position="27"/>
        <end position="37"/>
    </location>
</feature>
<sequence>MFSSTVMQQTINHPQRKKKKRRSLLPRPTPRPPIPPQEPRRLRHHSVPTPQESARRTDAYINPEAEASWQDAFSTLPDIVLQWAAGTLPTGDESDDAKDCEMPDLESDNAEDYTPVVTTSAELIERRNYLAMWREQDAADRLQSRADGIRWRREVREERALDAYQTDGEAAETSWRTAGPPPRRPRVRIEDTLTPARRDARHEQFREHRARHEARRLEDARERARHEARQLEEERERERDAQLPGLRRVIVDAMRPWERQEFLRGEREQEMREMREEGRARRFDDFDTIDYVE</sequence>
<gene>
    <name evidence="2" type="ORF">B0H16DRAFT_1467796</name>
</gene>
<proteinExistence type="predicted"/>
<feature type="compositionally biased region" description="Polar residues" evidence="1">
    <location>
        <begin position="1"/>
        <end position="13"/>
    </location>
</feature>
<comment type="caution">
    <text evidence="2">The sequence shown here is derived from an EMBL/GenBank/DDBJ whole genome shotgun (WGS) entry which is preliminary data.</text>
</comment>
<feature type="region of interest" description="Disordered" evidence="1">
    <location>
        <begin position="165"/>
        <end position="239"/>
    </location>
</feature>
<dbReference type="Proteomes" id="UP001215598">
    <property type="component" value="Unassembled WGS sequence"/>
</dbReference>
<accession>A0AAD7I2V2</accession>
<feature type="compositionally biased region" description="Basic residues" evidence="1">
    <location>
        <begin position="14"/>
        <end position="24"/>
    </location>
</feature>
<dbReference type="AlphaFoldDB" id="A0AAD7I2V2"/>
<feature type="region of interest" description="Disordered" evidence="1">
    <location>
        <begin position="1"/>
        <end position="66"/>
    </location>
</feature>
<organism evidence="2 3">
    <name type="scientific">Mycena metata</name>
    <dbReference type="NCBI Taxonomy" id="1033252"/>
    <lineage>
        <taxon>Eukaryota</taxon>
        <taxon>Fungi</taxon>
        <taxon>Dikarya</taxon>
        <taxon>Basidiomycota</taxon>
        <taxon>Agaricomycotina</taxon>
        <taxon>Agaricomycetes</taxon>
        <taxon>Agaricomycetidae</taxon>
        <taxon>Agaricales</taxon>
        <taxon>Marasmiineae</taxon>
        <taxon>Mycenaceae</taxon>
        <taxon>Mycena</taxon>
    </lineage>
</organism>
<name>A0AAD7I2V2_9AGAR</name>
<evidence type="ECO:0000313" key="2">
    <source>
        <dbReference type="EMBL" id="KAJ7733910.1"/>
    </source>
</evidence>
<keyword evidence="3" id="KW-1185">Reference proteome</keyword>
<feature type="compositionally biased region" description="Acidic residues" evidence="1">
    <location>
        <begin position="92"/>
        <end position="109"/>
    </location>
</feature>
<evidence type="ECO:0000256" key="1">
    <source>
        <dbReference type="SAM" id="MobiDB-lite"/>
    </source>
</evidence>
<feature type="compositionally biased region" description="Basic and acidic residues" evidence="1">
    <location>
        <begin position="187"/>
        <end position="207"/>
    </location>
</feature>
<feature type="compositionally biased region" description="Basic and acidic residues" evidence="1">
    <location>
        <begin position="215"/>
        <end position="239"/>
    </location>
</feature>
<feature type="region of interest" description="Disordered" evidence="1">
    <location>
        <begin position="88"/>
        <end position="109"/>
    </location>
</feature>